<dbReference type="PRINTS" id="PR00035">
    <property type="entry name" value="HTHGNTR"/>
</dbReference>
<dbReference type="InterPro" id="IPR050679">
    <property type="entry name" value="Bact_HTH_transcr_reg"/>
</dbReference>
<keyword evidence="1" id="KW-0805">Transcription regulation</keyword>
<dbReference type="SUPFAM" id="SSF46785">
    <property type="entry name" value="Winged helix' DNA-binding domain"/>
    <property type="match status" value="1"/>
</dbReference>
<dbReference type="Pfam" id="PF07702">
    <property type="entry name" value="UTRA"/>
    <property type="match status" value="1"/>
</dbReference>
<dbReference type="InterPro" id="IPR028978">
    <property type="entry name" value="Chorismate_lyase_/UTRA_dom_sf"/>
</dbReference>
<dbReference type="PANTHER" id="PTHR44846:SF1">
    <property type="entry name" value="MANNOSYL-D-GLYCERATE TRANSPORT_METABOLISM SYSTEM REPRESSOR MNGR-RELATED"/>
    <property type="match status" value="1"/>
</dbReference>
<dbReference type="Proteomes" id="UP001151234">
    <property type="component" value="Unassembled WGS sequence"/>
</dbReference>
<evidence type="ECO:0000259" key="4">
    <source>
        <dbReference type="PROSITE" id="PS50949"/>
    </source>
</evidence>
<dbReference type="GO" id="GO:0045892">
    <property type="term" value="P:negative regulation of DNA-templated transcription"/>
    <property type="evidence" value="ECO:0007669"/>
    <property type="project" value="TreeGrafter"/>
</dbReference>
<evidence type="ECO:0000313" key="6">
    <source>
        <dbReference type="Proteomes" id="UP001151234"/>
    </source>
</evidence>
<dbReference type="GO" id="GO:0003700">
    <property type="term" value="F:DNA-binding transcription factor activity"/>
    <property type="evidence" value="ECO:0007669"/>
    <property type="project" value="InterPro"/>
</dbReference>
<feature type="domain" description="HTH gntR-type" evidence="4">
    <location>
        <begin position="42"/>
        <end position="110"/>
    </location>
</feature>
<evidence type="ECO:0000256" key="1">
    <source>
        <dbReference type="ARBA" id="ARBA00023015"/>
    </source>
</evidence>
<keyword evidence="3" id="KW-0804">Transcription</keyword>
<organism evidence="5 6">
    <name type="scientific">Hoeflea prorocentri</name>
    <dbReference type="NCBI Taxonomy" id="1922333"/>
    <lineage>
        <taxon>Bacteria</taxon>
        <taxon>Pseudomonadati</taxon>
        <taxon>Pseudomonadota</taxon>
        <taxon>Alphaproteobacteria</taxon>
        <taxon>Hyphomicrobiales</taxon>
        <taxon>Rhizobiaceae</taxon>
        <taxon>Hoeflea</taxon>
    </lineage>
</organism>
<protein>
    <submittedName>
        <fullName evidence="5">GntR family transcriptional regulator</fullName>
    </submittedName>
</protein>
<accession>A0A9X3UIH2</accession>
<evidence type="ECO:0000256" key="3">
    <source>
        <dbReference type="ARBA" id="ARBA00023163"/>
    </source>
</evidence>
<dbReference type="InterPro" id="IPR036388">
    <property type="entry name" value="WH-like_DNA-bd_sf"/>
</dbReference>
<dbReference type="InterPro" id="IPR036390">
    <property type="entry name" value="WH_DNA-bd_sf"/>
</dbReference>
<keyword evidence="2" id="KW-0238">DNA-binding</keyword>
<dbReference type="SMART" id="SM00345">
    <property type="entry name" value="HTH_GNTR"/>
    <property type="match status" value="1"/>
</dbReference>
<dbReference type="GO" id="GO:0003677">
    <property type="term" value="F:DNA binding"/>
    <property type="evidence" value="ECO:0007669"/>
    <property type="project" value="UniProtKB-KW"/>
</dbReference>
<dbReference type="PANTHER" id="PTHR44846">
    <property type="entry name" value="MANNOSYL-D-GLYCERATE TRANSPORT/METABOLISM SYSTEM REPRESSOR MNGR-RELATED"/>
    <property type="match status" value="1"/>
</dbReference>
<proteinExistence type="predicted"/>
<sequence length="276" mass="31524">MTENVVSIRGRGRPKFDQAHKQAADRFQQACGKISVSKTVSLPLWRQLAEQLEAVIRAGELEPHSRMPSEEALKEMFGVSRTVVRNAMQTLANRGLVVKVHRKGIFVDAPPLETAFLTSNLSVYDDMVSRGHQVSTNTFEFQRAEAEQEERDALQLKDDETVIRIGRLFWMDEKPITYTHMTLHGGKLPGFETLNIENRSILGLIRERYGRRLRRCERWFRAVIAPDYVCEAMGVAPGTPMMWIESIAYEADNTPLEFYRAYYNSDAASMHLSIVD</sequence>
<dbReference type="SMART" id="SM00866">
    <property type="entry name" value="UTRA"/>
    <property type="match status" value="1"/>
</dbReference>
<gene>
    <name evidence="5" type="ORF">OQ273_10805</name>
</gene>
<name>A0A9X3UIH2_9HYPH</name>
<keyword evidence="6" id="KW-1185">Reference proteome</keyword>
<dbReference type="RefSeq" id="WP_267990512.1">
    <property type="nucleotide sequence ID" value="NZ_JAPJZI010000001.1"/>
</dbReference>
<dbReference type="PROSITE" id="PS50949">
    <property type="entry name" value="HTH_GNTR"/>
    <property type="match status" value="1"/>
</dbReference>
<evidence type="ECO:0000256" key="2">
    <source>
        <dbReference type="ARBA" id="ARBA00023125"/>
    </source>
</evidence>
<evidence type="ECO:0000313" key="5">
    <source>
        <dbReference type="EMBL" id="MDA5399062.1"/>
    </source>
</evidence>
<dbReference type="InterPro" id="IPR000524">
    <property type="entry name" value="Tscrpt_reg_HTH_GntR"/>
</dbReference>
<dbReference type="CDD" id="cd07377">
    <property type="entry name" value="WHTH_GntR"/>
    <property type="match status" value="1"/>
</dbReference>
<dbReference type="EMBL" id="JAPJZI010000001">
    <property type="protein sequence ID" value="MDA5399062.1"/>
    <property type="molecule type" value="Genomic_DNA"/>
</dbReference>
<dbReference type="SUPFAM" id="SSF64288">
    <property type="entry name" value="Chorismate lyase-like"/>
    <property type="match status" value="1"/>
</dbReference>
<dbReference type="AlphaFoldDB" id="A0A9X3UIH2"/>
<dbReference type="Gene3D" id="3.40.1410.10">
    <property type="entry name" value="Chorismate lyase-like"/>
    <property type="match status" value="1"/>
</dbReference>
<comment type="caution">
    <text evidence="5">The sequence shown here is derived from an EMBL/GenBank/DDBJ whole genome shotgun (WGS) entry which is preliminary data.</text>
</comment>
<dbReference type="InterPro" id="IPR011663">
    <property type="entry name" value="UTRA"/>
</dbReference>
<dbReference type="Gene3D" id="1.10.10.10">
    <property type="entry name" value="Winged helix-like DNA-binding domain superfamily/Winged helix DNA-binding domain"/>
    <property type="match status" value="1"/>
</dbReference>
<dbReference type="Pfam" id="PF00392">
    <property type="entry name" value="GntR"/>
    <property type="match status" value="1"/>
</dbReference>
<reference evidence="5" key="1">
    <citation type="submission" date="2022-11" db="EMBL/GenBank/DDBJ databases">
        <title>Draft genome sequence of Hoeflea poritis E7-10 and Hoeflea prorocentri PM5-8, separated from scleractinian coral Porites lutea and marine dinoflagellate.</title>
        <authorList>
            <person name="Zhang G."/>
            <person name="Wei Q."/>
            <person name="Cai L."/>
        </authorList>
    </citation>
    <scope>NUCLEOTIDE SEQUENCE</scope>
    <source>
        <strain evidence="5">PM5-8</strain>
    </source>
</reference>